<dbReference type="Pfam" id="PF11797">
    <property type="entry name" value="WxLIP_HBD"/>
    <property type="match status" value="1"/>
</dbReference>
<dbReference type="InterPro" id="IPR010317">
    <property type="entry name" value="WxLIP_PGBD"/>
</dbReference>
<dbReference type="EMBL" id="WSZI01000013">
    <property type="protein sequence ID" value="MWN20849.1"/>
    <property type="molecule type" value="Genomic_DNA"/>
</dbReference>
<feature type="transmembrane region" description="Helical" evidence="1">
    <location>
        <begin position="306"/>
        <end position="330"/>
    </location>
</feature>
<gene>
    <name evidence="5" type="ORF">GQS40_04065</name>
</gene>
<dbReference type="Proteomes" id="UP000478636">
    <property type="component" value="Unassembled WGS sequence"/>
</dbReference>
<feature type="signal peptide" evidence="2">
    <location>
        <begin position="1"/>
        <end position="22"/>
    </location>
</feature>
<sequence>MKKIWIGLLTLSLLLIPQIAHADGADFTVATVQNQYQSPTNNGYFALKMPAKAETDLKVTIYNTGTTPETFNLAVNSGVTNLNTALDYAKTPAKGALSVPQNLQFSQIASLPQKEVTVAPGANTVVTVHLKLPDVSFAGKLLGGITVTRQIETNEKKTTGLTDQFAYAVPIVIRQNDDAVTPKLTATHLKLLTANHNNNLVADIQNVTPTILNGVTLKSELVDQSGRVVFSKTDSNHSIAPQSNFTYRSSLGNQSFASGRYTYRLTVTDNANHTWTWQQPLTLNQSQSDSINNTAKHNTVKKPINWIVVGMIAMAIVIFLLLAAVGYLLFKRSKQKSQTK</sequence>
<keyword evidence="2" id="KW-0732">Signal</keyword>
<organism evidence="5 6">
    <name type="scientific">Leuconostoc lactis</name>
    <dbReference type="NCBI Taxonomy" id="1246"/>
    <lineage>
        <taxon>Bacteria</taxon>
        <taxon>Bacillati</taxon>
        <taxon>Bacillota</taxon>
        <taxon>Bacilli</taxon>
        <taxon>Lactobacillales</taxon>
        <taxon>Lactobacillaceae</taxon>
        <taxon>Leuconostoc</taxon>
    </lineage>
</organism>
<feature type="domain" description="WxL Interacting Protein host binding" evidence="4">
    <location>
        <begin position="157"/>
        <end position="292"/>
    </location>
</feature>
<dbReference type="InterPro" id="IPR021759">
    <property type="entry name" value="WxLIP_HBD"/>
</dbReference>
<protein>
    <submittedName>
        <fullName evidence="5">DUF3324 domain-containing protein</fullName>
    </submittedName>
</protein>
<evidence type="ECO:0000256" key="2">
    <source>
        <dbReference type="SAM" id="SignalP"/>
    </source>
</evidence>
<evidence type="ECO:0000259" key="3">
    <source>
        <dbReference type="Pfam" id="PF06030"/>
    </source>
</evidence>
<evidence type="ECO:0000256" key="1">
    <source>
        <dbReference type="SAM" id="Phobius"/>
    </source>
</evidence>
<accession>A0A6L7AC93</accession>
<keyword evidence="1" id="KW-0812">Transmembrane</keyword>
<dbReference type="Pfam" id="PF06030">
    <property type="entry name" value="WxLIP_PGBD"/>
    <property type="match status" value="1"/>
</dbReference>
<keyword evidence="1" id="KW-0472">Membrane</keyword>
<keyword evidence="1" id="KW-1133">Transmembrane helix</keyword>
<dbReference type="AlphaFoldDB" id="A0A6L7AC93"/>
<dbReference type="RefSeq" id="WP_252968129.1">
    <property type="nucleotide sequence ID" value="NZ_DAITWI010000001.1"/>
</dbReference>
<reference evidence="5 6" key="1">
    <citation type="submission" date="2019-12" db="EMBL/GenBank/DDBJ databases">
        <title>Complete genome sequence of Leuconostoc lactis strain AVN1 provides insights into metabolic potential.</title>
        <authorList>
            <person name="Besrour N."/>
            <person name="Najjari A."/>
            <person name="Fhoula I."/>
            <person name="Jaballah S."/>
            <person name="Klibi N."/>
            <person name="Ouzari H.I."/>
        </authorList>
    </citation>
    <scope>NUCLEOTIDE SEQUENCE [LARGE SCALE GENOMIC DNA]</scope>
    <source>
        <strain evidence="5 6">AVN1</strain>
    </source>
</reference>
<evidence type="ECO:0000313" key="5">
    <source>
        <dbReference type="EMBL" id="MWN20849.1"/>
    </source>
</evidence>
<feature type="domain" description="WxL Interacting Protein peptidoglycan binding" evidence="3">
    <location>
        <begin position="27"/>
        <end position="148"/>
    </location>
</feature>
<name>A0A6L7AC93_LEULA</name>
<feature type="chain" id="PRO_5026841374" evidence="2">
    <location>
        <begin position="23"/>
        <end position="340"/>
    </location>
</feature>
<evidence type="ECO:0000313" key="6">
    <source>
        <dbReference type="Proteomes" id="UP000478636"/>
    </source>
</evidence>
<comment type="caution">
    <text evidence="5">The sequence shown here is derived from an EMBL/GenBank/DDBJ whole genome shotgun (WGS) entry which is preliminary data.</text>
</comment>
<evidence type="ECO:0000259" key="4">
    <source>
        <dbReference type="Pfam" id="PF11797"/>
    </source>
</evidence>
<proteinExistence type="predicted"/>